<organism evidence="1 2">
    <name type="scientific">Rhizophagus irregularis (strain DAOM 181602 / DAOM 197198 / MUCL 43194)</name>
    <name type="common">Arbuscular mycorrhizal fungus</name>
    <name type="synonym">Glomus intraradices</name>
    <dbReference type="NCBI Taxonomy" id="747089"/>
    <lineage>
        <taxon>Eukaryota</taxon>
        <taxon>Fungi</taxon>
        <taxon>Fungi incertae sedis</taxon>
        <taxon>Mucoromycota</taxon>
        <taxon>Glomeromycotina</taxon>
        <taxon>Glomeromycetes</taxon>
        <taxon>Glomerales</taxon>
        <taxon>Glomeraceae</taxon>
        <taxon>Rhizophagus</taxon>
    </lineage>
</organism>
<keyword evidence="2" id="KW-1185">Reference proteome</keyword>
<accession>A0A2P4QV07</accession>
<reference evidence="1 2" key="1">
    <citation type="journal article" date="2013" name="Proc. Natl. Acad. Sci. U.S.A.">
        <title>Genome of an arbuscular mycorrhizal fungus provides insight into the oldest plant symbiosis.</title>
        <authorList>
            <person name="Tisserant E."/>
            <person name="Malbreil M."/>
            <person name="Kuo A."/>
            <person name="Kohler A."/>
            <person name="Symeonidi A."/>
            <person name="Balestrini R."/>
            <person name="Charron P."/>
            <person name="Duensing N."/>
            <person name="Frei Dit Frey N."/>
            <person name="Gianinazzi-Pearson V."/>
            <person name="Gilbert L.B."/>
            <person name="Handa Y."/>
            <person name="Herr J.R."/>
            <person name="Hijri M."/>
            <person name="Koul R."/>
            <person name="Kawaguchi M."/>
            <person name="Krajinski F."/>
            <person name="Lammers P.J."/>
            <person name="Masclaux F.G."/>
            <person name="Murat C."/>
            <person name="Morin E."/>
            <person name="Ndikumana S."/>
            <person name="Pagni M."/>
            <person name="Petitpierre D."/>
            <person name="Requena N."/>
            <person name="Rosikiewicz P."/>
            <person name="Riley R."/>
            <person name="Saito K."/>
            <person name="San Clemente H."/>
            <person name="Shapiro H."/>
            <person name="van Tuinen D."/>
            <person name="Becard G."/>
            <person name="Bonfante P."/>
            <person name="Paszkowski U."/>
            <person name="Shachar-Hill Y.Y."/>
            <person name="Tuskan G.A."/>
            <person name="Young P.W."/>
            <person name="Sanders I.R."/>
            <person name="Henrissat B."/>
            <person name="Rensing S.A."/>
            <person name="Grigoriev I.V."/>
            <person name="Corradi N."/>
            <person name="Roux C."/>
            <person name="Martin F."/>
        </authorList>
    </citation>
    <scope>NUCLEOTIDE SEQUENCE [LARGE SCALE GENOMIC DNA]</scope>
    <source>
        <strain evidence="1 2">DAOM 197198</strain>
    </source>
</reference>
<dbReference type="EMBL" id="AUPC02000011">
    <property type="protein sequence ID" value="POG81493.1"/>
    <property type="molecule type" value="Genomic_DNA"/>
</dbReference>
<dbReference type="Gene3D" id="1.10.510.10">
    <property type="entry name" value="Transferase(Phosphotransferase) domain 1"/>
    <property type="match status" value="1"/>
</dbReference>
<comment type="caution">
    <text evidence="1">The sequence shown here is derived from an EMBL/GenBank/DDBJ whole genome shotgun (WGS) entry which is preliminary data.</text>
</comment>
<dbReference type="InterPro" id="IPR011009">
    <property type="entry name" value="Kinase-like_dom_sf"/>
</dbReference>
<evidence type="ECO:0000313" key="1">
    <source>
        <dbReference type="EMBL" id="POG81493.1"/>
    </source>
</evidence>
<reference evidence="1 2" key="2">
    <citation type="journal article" date="2018" name="New Phytol.">
        <title>High intraspecific genome diversity in the model arbuscular mycorrhizal symbiont Rhizophagus irregularis.</title>
        <authorList>
            <person name="Chen E.C.H."/>
            <person name="Morin E."/>
            <person name="Beaudet D."/>
            <person name="Noel J."/>
            <person name="Yildirir G."/>
            <person name="Ndikumana S."/>
            <person name="Charron P."/>
            <person name="St-Onge C."/>
            <person name="Giorgi J."/>
            <person name="Kruger M."/>
            <person name="Marton T."/>
            <person name="Ropars J."/>
            <person name="Grigoriev I.V."/>
            <person name="Hainaut M."/>
            <person name="Henrissat B."/>
            <person name="Roux C."/>
            <person name="Martin F."/>
            <person name="Corradi N."/>
        </authorList>
    </citation>
    <scope>NUCLEOTIDE SEQUENCE [LARGE SCALE GENOMIC DNA]</scope>
    <source>
        <strain evidence="1 2">DAOM 197198</strain>
    </source>
</reference>
<name>A0A2P4QV07_RHIID</name>
<evidence type="ECO:0008006" key="3">
    <source>
        <dbReference type="Google" id="ProtNLM"/>
    </source>
</evidence>
<sequence length="152" mass="18132">METFQPQRIIEWIPYDDLQNVKYLTKGGCSEIYSAEWIDGGYYEWDSEENQLTRYGDQYVILKELENVKSTNESWFEESKAHLTINNKWSDVAQCHGLTKNPSSRNYMLVMDKMDMDLKTYLKQYYNNIILKDRIQIAYEIIDGFTAFIMKM</sequence>
<dbReference type="Proteomes" id="UP000018888">
    <property type="component" value="Unassembled WGS sequence"/>
</dbReference>
<evidence type="ECO:0000313" key="2">
    <source>
        <dbReference type="Proteomes" id="UP000018888"/>
    </source>
</evidence>
<protein>
    <recommendedName>
        <fullName evidence="3">Protein kinase domain-containing protein</fullName>
    </recommendedName>
</protein>
<dbReference type="VEuPathDB" id="FungiDB:RhiirFUN_017745"/>
<dbReference type="SUPFAM" id="SSF56112">
    <property type="entry name" value="Protein kinase-like (PK-like)"/>
    <property type="match status" value="1"/>
</dbReference>
<dbReference type="AlphaFoldDB" id="A0A2P4QV07"/>
<proteinExistence type="predicted"/>
<gene>
    <name evidence="1" type="ORF">GLOIN_2v70204</name>
</gene>